<dbReference type="AlphaFoldDB" id="A0A7G3GCS2"/>
<protein>
    <submittedName>
        <fullName evidence="2">Oxidoreductase</fullName>
    </submittedName>
</protein>
<dbReference type="GO" id="GO:0005829">
    <property type="term" value="C:cytosol"/>
    <property type="evidence" value="ECO:0007669"/>
    <property type="project" value="TreeGrafter"/>
</dbReference>
<keyword evidence="3" id="KW-1185">Reference proteome</keyword>
<evidence type="ECO:0000313" key="2">
    <source>
        <dbReference type="EMBL" id="QBC45400.1"/>
    </source>
</evidence>
<dbReference type="EMBL" id="CP025781">
    <property type="protein sequence ID" value="QBC45400.1"/>
    <property type="molecule type" value="Genomic_DNA"/>
</dbReference>
<reference evidence="2 3" key="1">
    <citation type="submission" date="2018-01" db="EMBL/GenBank/DDBJ databases">
        <title>Genome sequence of Iodobacter sp. strain PCH194 isolated from Indian Trans-Himalaya.</title>
        <authorList>
            <person name="Kumar V."/>
            <person name="Thakur V."/>
            <person name="Kumar S."/>
            <person name="Singh D."/>
        </authorList>
    </citation>
    <scope>NUCLEOTIDE SEQUENCE [LARGE SCALE GENOMIC DNA]</scope>
    <source>
        <strain evidence="2 3">PCH194</strain>
    </source>
</reference>
<name>A0A7G3GCS2_9NEIS</name>
<evidence type="ECO:0000259" key="1">
    <source>
        <dbReference type="Pfam" id="PF02754"/>
    </source>
</evidence>
<dbReference type="PANTHER" id="PTHR30296">
    <property type="entry name" value="UNCHARACTERIZED PROTEIN YKGE"/>
    <property type="match status" value="1"/>
</dbReference>
<dbReference type="Pfam" id="PF02754">
    <property type="entry name" value="CCG"/>
    <property type="match status" value="2"/>
</dbReference>
<sequence length="254" mass="27724">MHSNSSISLFGTCVVDLFFPQAGMSALKILEREGIQVNYPQAQSCCGQPAYTSGYSDEARRVALAQIAAFPGEDPIVVLSGSCAGMMKHHYPTLFQGMPEEEIVRQFSKRIIEFTAYLLEVLNIELHDLGPAESVALHTSCTARREMGTLQNGRELLRRLDKIDLKTHDHESECCGFGGTFSVRHPDISAAMVQDKTAALRQCGASKVISADCGCLLNITGALQKQQAHPENKTAFAGLHIAELIWQRTGGKSQ</sequence>
<dbReference type="GO" id="GO:0016491">
    <property type="term" value="F:oxidoreductase activity"/>
    <property type="evidence" value="ECO:0007669"/>
    <property type="project" value="UniProtKB-ARBA"/>
</dbReference>
<dbReference type="Proteomes" id="UP000515917">
    <property type="component" value="Chromosome"/>
</dbReference>
<proteinExistence type="predicted"/>
<accession>A0A7G3GCS2</accession>
<dbReference type="RefSeq" id="WP_130107904.1">
    <property type="nucleotide sequence ID" value="NZ_CP025781.1"/>
</dbReference>
<dbReference type="PANTHER" id="PTHR30296:SF0">
    <property type="entry name" value="LACTATE UTILIZATION PROTEIN A"/>
    <property type="match status" value="1"/>
</dbReference>
<feature type="domain" description="Cysteine-rich" evidence="1">
    <location>
        <begin position="9"/>
        <end position="88"/>
    </location>
</feature>
<dbReference type="InterPro" id="IPR004017">
    <property type="entry name" value="Cys_rich_dom"/>
</dbReference>
<feature type="domain" description="Cysteine-rich" evidence="1">
    <location>
        <begin position="135"/>
        <end position="219"/>
    </location>
</feature>
<evidence type="ECO:0000313" key="3">
    <source>
        <dbReference type="Proteomes" id="UP000515917"/>
    </source>
</evidence>
<organism evidence="2 3">
    <name type="scientific">Iodobacter fluviatilis</name>
    <dbReference type="NCBI Taxonomy" id="537"/>
    <lineage>
        <taxon>Bacteria</taxon>
        <taxon>Pseudomonadati</taxon>
        <taxon>Pseudomonadota</taxon>
        <taxon>Betaproteobacteria</taxon>
        <taxon>Neisseriales</taxon>
        <taxon>Chitinibacteraceae</taxon>
        <taxon>Iodobacter</taxon>
    </lineage>
</organism>
<gene>
    <name evidence="2" type="ORF">C1H71_18910</name>
</gene>
<dbReference type="KEGG" id="ifl:C1H71_18910"/>